<feature type="transmembrane region" description="Helical" evidence="1">
    <location>
        <begin position="107"/>
        <end position="130"/>
    </location>
</feature>
<proteinExistence type="predicted"/>
<evidence type="ECO:0000256" key="1">
    <source>
        <dbReference type="SAM" id="Phobius"/>
    </source>
</evidence>
<evidence type="ECO:0000313" key="2">
    <source>
        <dbReference type="EMBL" id="HJE50791.1"/>
    </source>
</evidence>
<sequence>MLNRLFTAAAIWTALGLASGFYWRELTKFNDFPRTETMLATAHTHALALGTLVLLSVLALAKVFNIKEKSGKLFATLWHVGLGLTFGAMVVKGSLQVLEIPLAESAMWAGIGGLGHMVLAGTFVYFFVILRRAIKAADAPATV</sequence>
<dbReference type="AlphaFoldDB" id="A0A921ENV1"/>
<dbReference type="EMBL" id="DYZF01000052">
    <property type="protein sequence ID" value="HJE50791.1"/>
    <property type="molecule type" value="Genomic_DNA"/>
</dbReference>
<reference evidence="2" key="1">
    <citation type="journal article" date="2021" name="PeerJ">
        <title>Extensive microbial diversity within the chicken gut microbiome revealed by metagenomics and culture.</title>
        <authorList>
            <person name="Gilroy R."/>
            <person name="Ravi A."/>
            <person name="Getino M."/>
            <person name="Pursley I."/>
            <person name="Horton D.L."/>
            <person name="Alikhan N.F."/>
            <person name="Baker D."/>
            <person name="Gharbi K."/>
            <person name="Hall N."/>
            <person name="Watson M."/>
            <person name="Adriaenssens E.M."/>
            <person name="Foster-Nyarko E."/>
            <person name="Jarju S."/>
            <person name="Secka A."/>
            <person name="Antonio M."/>
            <person name="Oren A."/>
            <person name="Chaudhuri R.R."/>
            <person name="La Ragione R."/>
            <person name="Hildebrand F."/>
            <person name="Pallen M.J."/>
        </authorList>
    </citation>
    <scope>NUCLEOTIDE SEQUENCE</scope>
    <source>
        <strain evidence="2">ChiGjej3B3-7470</strain>
    </source>
</reference>
<dbReference type="Pfam" id="PF11070">
    <property type="entry name" value="DUF2871"/>
    <property type="match status" value="1"/>
</dbReference>
<evidence type="ECO:0000313" key="3">
    <source>
        <dbReference type="Proteomes" id="UP000712713"/>
    </source>
</evidence>
<feature type="transmembrane region" description="Helical" evidence="1">
    <location>
        <begin position="44"/>
        <end position="61"/>
    </location>
</feature>
<dbReference type="Proteomes" id="UP000712713">
    <property type="component" value="Unassembled WGS sequence"/>
</dbReference>
<keyword evidence="1" id="KW-0472">Membrane</keyword>
<accession>A0A921ENV1</accession>
<comment type="caution">
    <text evidence="2">The sequence shown here is derived from an EMBL/GenBank/DDBJ whole genome shotgun (WGS) entry which is preliminary data.</text>
</comment>
<feature type="transmembrane region" description="Helical" evidence="1">
    <location>
        <begin position="73"/>
        <end position="95"/>
    </location>
</feature>
<name>A0A921ENV1_9ACTN</name>
<protein>
    <submittedName>
        <fullName evidence="2">DUF2871 domain-containing protein</fullName>
    </submittedName>
</protein>
<keyword evidence="1" id="KW-0812">Transmembrane</keyword>
<reference evidence="2" key="2">
    <citation type="submission" date="2021-09" db="EMBL/GenBank/DDBJ databases">
        <authorList>
            <person name="Gilroy R."/>
        </authorList>
    </citation>
    <scope>NUCLEOTIDE SEQUENCE</scope>
    <source>
        <strain evidence="2">ChiGjej3B3-7470</strain>
    </source>
</reference>
<keyword evidence="1" id="KW-1133">Transmembrane helix</keyword>
<dbReference type="InterPro" id="IPR021299">
    <property type="entry name" value="DUF2871"/>
</dbReference>
<organism evidence="2 3">
    <name type="scientific">Tessaracoccus flavescens</name>
    <dbReference type="NCBI Taxonomy" id="399497"/>
    <lineage>
        <taxon>Bacteria</taxon>
        <taxon>Bacillati</taxon>
        <taxon>Actinomycetota</taxon>
        <taxon>Actinomycetes</taxon>
        <taxon>Propionibacteriales</taxon>
        <taxon>Propionibacteriaceae</taxon>
        <taxon>Tessaracoccus</taxon>
    </lineage>
</organism>
<gene>
    <name evidence="2" type="ORF">K8V15_02220</name>
</gene>